<dbReference type="PANTHER" id="PTHR42870:SF1">
    <property type="entry name" value="NON-SPECIFIC LIPID-TRANSFER PROTEIN-LIKE 2"/>
    <property type="match status" value="1"/>
</dbReference>
<organism evidence="4 5">
    <name type="scientific">candidate division MSBL1 archaeon SCGC-AAA261O19</name>
    <dbReference type="NCBI Taxonomy" id="1698277"/>
    <lineage>
        <taxon>Archaea</taxon>
        <taxon>Methanobacteriati</taxon>
        <taxon>Methanobacteriota</taxon>
        <taxon>candidate division MSBL1</taxon>
    </lineage>
</organism>
<evidence type="ECO:0008006" key="6">
    <source>
        <dbReference type="Google" id="ProtNLM"/>
    </source>
</evidence>
<dbReference type="InterPro" id="IPR016039">
    <property type="entry name" value="Thiolase-like"/>
</dbReference>
<keyword evidence="5" id="KW-1185">Reference proteome</keyword>
<evidence type="ECO:0000259" key="2">
    <source>
        <dbReference type="Pfam" id="PF00108"/>
    </source>
</evidence>
<sequence>MEVGIASYGHTKYGVLEEDTPDLIKKVMDDCMNNVENGISPEEIDRIIISCVDNAFSEQHQTGTLGWEYLGNPDAFGFKVESACVSGSVAVYRGKKMIESGEAENVLVVGFEKMNKFSTDKVTEFLTHGSSPEERKYGVTQPGAYALLINLYAQKYDVTEEDWAEISVKNHENALRNPWAHFHKEITKEGVMDSRIIADPIRLFHCSTVSDGAASLLLSANPQEYTDTPVYIRGMGVGHDYLSVADREDPTFLLCSKRAADQAYEQAGKSPEDVDVAEVHDAFTPVEPLCYEAVGFAEKGEGAKLVREGTVMFDGSLPINTSGGLKAKGHPVGATHVGTMVEMYLQLRGEAGERQVPDPETALIEGHGGTGSVAVVSVLGR</sequence>
<reference evidence="4 5" key="1">
    <citation type="journal article" date="2016" name="Sci. Rep.">
        <title>Metabolic traits of an uncultured archaeal lineage -MSBL1- from brine pools of the Red Sea.</title>
        <authorList>
            <person name="Mwirichia R."/>
            <person name="Alam I."/>
            <person name="Rashid M."/>
            <person name="Vinu M."/>
            <person name="Ba-Alawi W."/>
            <person name="Anthony Kamau A."/>
            <person name="Kamanda Ngugi D."/>
            <person name="Goker M."/>
            <person name="Klenk H.P."/>
            <person name="Bajic V."/>
            <person name="Stingl U."/>
        </authorList>
    </citation>
    <scope>NUCLEOTIDE SEQUENCE [LARGE SCALE GENOMIC DNA]</scope>
    <source>
        <strain evidence="4">SCGC-AAA261O19</strain>
    </source>
</reference>
<gene>
    <name evidence="4" type="ORF">AKJ48_00390</name>
</gene>
<comment type="caution">
    <text evidence="4">The sequence shown here is derived from an EMBL/GenBank/DDBJ whole genome shotgun (WGS) entry which is preliminary data.</text>
</comment>
<dbReference type="Gene3D" id="3.40.47.10">
    <property type="match status" value="1"/>
</dbReference>
<evidence type="ECO:0000313" key="5">
    <source>
        <dbReference type="Proteomes" id="UP000070076"/>
    </source>
</evidence>
<dbReference type="AlphaFoldDB" id="A0A133VF63"/>
<protein>
    <recommendedName>
        <fullName evidence="6">Acetyl-CoA acetyltransferase</fullName>
    </recommendedName>
</protein>
<feature type="domain" description="Thiolase N-terminal" evidence="2">
    <location>
        <begin position="18"/>
        <end position="219"/>
    </location>
</feature>
<dbReference type="PIRSF" id="PIRSF000429">
    <property type="entry name" value="Ac-CoA_Ac_transf"/>
    <property type="match status" value="1"/>
</dbReference>
<dbReference type="GO" id="GO:0008299">
    <property type="term" value="P:isoprenoid biosynthetic process"/>
    <property type="evidence" value="ECO:0007669"/>
    <property type="project" value="UniProtKB-KW"/>
</dbReference>
<dbReference type="InterPro" id="IPR020616">
    <property type="entry name" value="Thiolase_N"/>
</dbReference>
<dbReference type="InterPro" id="IPR002155">
    <property type="entry name" value="Thiolase"/>
</dbReference>
<dbReference type="SUPFAM" id="SSF53901">
    <property type="entry name" value="Thiolase-like"/>
    <property type="match status" value="1"/>
</dbReference>
<name>A0A133VF63_9EURY</name>
<dbReference type="CDD" id="cd00829">
    <property type="entry name" value="SCP-x_thiolase"/>
    <property type="match status" value="1"/>
</dbReference>
<accession>A0A133VF63</accession>
<feature type="domain" description="Thiolase C-terminal" evidence="3">
    <location>
        <begin position="236"/>
        <end position="381"/>
    </location>
</feature>
<dbReference type="Pfam" id="PF22691">
    <property type="entry name" value="Thiolase_C_1"/>
    <property type="match status" value="1"/>
</dbReference>
<dbReference type="Pfam" id="PF00108">
    <property type="entry name" value="Thiolase_N"/>
    <property type="match status" value="1"/>
</dbReference>
<dbReference type="Proteomes" id="UP000070076">
    <property type="component" value="Unassembled WGS sequence"/>
</dbReference>
<evidence type="ECO:0000313" key="4">
    <source>
        <dbReference type="EMBL" id="KXB05070.1"/>
    </source>
</evidence>
<dbReference type="GO" id="GO:0016747">
    <property type="term" value="F:acyltransferase activity, transferring groups other than amino-acyl groups"/>
    <property type="evidence" value="ECO:0007669"/>
    <property type="project" value="InterPro"/>
</dbReference>
<evidence type="ECO:0000259" key="3">
    <source>
        <dbReference type="Pfam" id="PF22691"/>
    </source>
</evidence>
<dbReference type="PANTHER" id="PTHR42870">
    <property type="entry name" value="ACETYL-COA C-ACETYLTRANSFERASE"/>
    <property type="match status" value="1"/>
</dbReference>
<dbReference type="EMBL" id="LHYB01000002">
    <property type="protein sequence ID" value="KXB05070.1"/>
    <property type="molecule type" value="Genomic_DNA"/>
</dbReference>
<keyword evidence="1" id="KW-0414">Isoprene biosynthesis</keyword>
<dbReference type="InterPro" id="IPR055140">
    <property type="entry name" value="Thiolase_C_2"/>
</dbReference>
<proteinExistence type="predicted"/>
<evidence type="ECO:0000256" key="1">
    <source>
        <dbReference type="ARBA" id="ARBA00023229"/>
    </source>
</evidence>
<dbReference type="PATRIC" id="fig|1698277.3.peg.73"/>